<accession>A0ABT4JSL9</accession>
<keyword evidence="2 8" id="KW-0813">Transport</keyword>
<feature type="transmembrane region" description="Helical" evidence="8">
    <location>
        <begin position="43"/>
        <end position="62"/>
    </location>
</feature>
<dbReference type="EMBL" id="JAPUBN010000011">
    <property type="protein sequence ID" value="MCZ2721245.1"/>
    <property type="molecule type" value="Genomic_DNA"/>
</dbReference>
<feature type="domain" description="Ferric oxidoreductase" evidence="9">
    <location>
        <begin position="43"/>
        <end position="155"/>
    </location>
</feature>
<reference evidence="10" key="1">
    <citation type="submission" date="2022-12" db="EMBL/GenBank/DDBJ databases">
        <title>Marinomonas 15G1-11 sp. nov, isolated from marine algae.</title>
        <authorList>
            <person name="Butt M."/>
            <person name="Choi D.G."/>
            <person name="Kim J.M."/>
            <person name="Lee J.K."/>
            <person name="Baek J.H."/>
            <person name="Jeon C.O."/>
        </authorList>
    </citation>
    <scope>NUCLEOTIDE SEQUENCE</scope>
    <source>
        <strain evidence="10">15G1-11</strain>
    </source>
</reference>
<evidence type="ECO:0000313" key="11">
    <source>
        <dbReference type="Proteomes" id="UP001149719"/>
    </source>
</evidence>
<feature type="transmembrane region" description="Helical" evidence="8">
    <location>
        <begin position="147"/>
        <end position="163"/>
    </location>
</feature>
<evidence type="ECO:0000256" key="4">
    <source>
        <dbReference type="ARBA" id="ARBA00022692"/>
    </source>
</evidence>
<keyword evidence="8" id="KW-1003">Cell membrane</keyword>
<sequence>MWDRKEKPIVFVIFCLPLIWLLYSLFSARYFPDPAEPFMTLSGIWSAIFISLTLSLSILAKIPKLKVISRYRRFIGLTAFWYSALHLLAYLVLHAGFSWVWISEDVFKRPYIYVGVAAFLIMLVLALTSSKRIIKKLGKKWKTVHRFLYLASLFVIAHLWWQVKSNPEIAIWLTLIVIIPLVIRLKETFLNKMKKRLH</sequence>
<keyword evidence="4 8" id="KW-0812">Transmembrane</keyword>
<keyword evidence="8" id="KW-0285">Flavoprotein</keyword>
<name>A0ABT4JSL9_9GAMM</name>
<evidence type="ECO:0000256" key="8">
    <source>
        <dbReference type="HAMAP-Rule" id="MF_01207"/>
    </source>
</evidence>
<comment type="cofactor">
    <cofactor evidence="8">
        <name>FMN</name>
        <dbReference type="ChEBI" id="CHEBI:58210"/>
    </cofactor>
    <text evidence="8">Binds 1 FMN per subunit.</text>
</comment>
<comment type="similarity">
    <text evidence="8">Belongs to the MsrQ family.</text>
</comment>
<dbReference type="PANTHER" id="PTHR36964">
    <property type="entry name" value="PROTEIN-METHIONINE-SULFOXIDE REDUCTASE HEME-BINDING SUBUNIT MSRQ"/>
    <property type="match status" value="1"/>
</dbReference>
<evidence type="ECO:0000256" key="1">
    <source>
        <dbReference type="ARBA" id="ARBA00004141"/>
    </source>
</evidence>
<evidence type="ECO:0000256" key="2">
    <source>
        <dbReference type="ARBA" id="ARBA00022448"/>
    </source>
</evidence>
<keyword evidence="3 8" id="KW-0349">Heme</keyword>
<comment type="caution">
    <text evidence="10">The sequence shown here is derived from an EMBL/GenBank/DDBJ whole genome shotgun (WGS) entry which is preliminary data.</text>
</comment>
<dbReference type="PANTHER" id="PTHR36964:SF1">
    <property type="entry name" value="PROTEIN-METHIONINE-SULFOXIDE REDUCTASE HEME-BINDING SUBUNIT MSRQ"/>
    <property type="match status" value="1"/>
</dbReference>
<evidence type="ECO:0000259" key="9">
    <source>
        <dbReference type="Pfam" id="PF01794"/>
    </source>
</evidence>
<evidence type="ECO:0000256" key="6">
    <source>
        <dbReference type="ARBA" id="ARBA00023004"/>
    </source>
</evidence>
<dbReference type="InterPro" id="IPR013130">
    <property type="entry name" value="Fe3_Rdtase_TM_dom"/>
</dbReference>
<dbReference type="HAMAP" id="MF_01207">
    <property type="entry name" value="MsrQ"/>
    <property type="match status" value="1"/>
</dbReference>
<gene>
    <name evidence="8" type="primary">msrQ</name>
    <name evidence="10" type="ORF">O1D97_06170</name>
</gene>
<dbReference type="Pfam" id="PF01794">
    <property type="entry name" value="Ferric_reduct"/>
    <property type="match status" value="1"/>
</dbReference>
<keyword evidence="5 8" id="KW-1133">Transmembrane helix</keyword>
<protein>
    <recommendedName>
        <fullName evidence="8">Protein-methionine-sulfoxide reductase heme-binding subunit MsrQ</fullName>
    </recommendedName>
    <alternativeName>
        <fullName evidence="8">Flavocytochrome MsrQ</fullName>
    </alternativeName>
</protein>
<evidence type="ECO:0000256" key="3">
    <source>
        <dbReference type="ARBA" id="ARBA00022617"/>
    </source>
</evidence>
<feature type="transmembrane region" description="Helical" evidence="8">
    <location>
        <begin position="74"/>
        <end position="99"/>
    </location>
</feature>
<keyword evidence="6 8" id="KW-0408">Iron</keyword>
<comment type="cofactor">
    <cofactor evidence="8">
        <name>heme b</name>
        <dbReference type="ChEBI" id="CHEBI:60344"/>
    </cofactor>
    <text evidence="8">Binds 1 heme b (iron(II)-protoporphyrin IX) group per subunit.</text>
</comment>
<feature type="transmembrane region" description="Helical" evidence="8">
    <location>
        <begin position="111"/>
        <end position="127"/>
    </location>
</feature>
<keyword evidence="8" id="KW-0249">Electron transport</keyword>
<evidence type="ECO:0000313" key="10">
    <source>
        <dbReference type="EMBL" id="MCZ2721245.1"/>
    </source>
</evidence>
<keyword evidence="11" id="KW-1185">Reference proteome</keyword>
<organism evidence="10 11">
    <name type="scientific">Marinomonas phaeophyticola</name>
    <dbReference type="NCBI Taxonomy" id="3004091"/>
    <lineage>
        <taxon>Bacteria</taxon>
        <taxon>Pseudomonadati</taxon>
        <taxon>Pseudomonadota</taxon>
        <taxon>Gammaproteobacteria</taxon>
        <taxon>Oceanospirillales</taxon>
        <taxon>Oceanospirillaceae</taxon>
        <taxon>Marinomonas</taxon>
    </lineage>
</organism>
<evidence type="ECO:0000256" key="7">
    <source>
        <dbReference type="ARBA" id="ARBA00023136"/>
    </source>
</evidence>
<proteinExistence type="inferred from homology"/>
<comment type="subunit">
    <text evidence="8">Heterodimer of a catalytic subunit (MsrP) and a heme-binding subunit (MsrQ).</text>
</comment>
<dbReference type="RefSeq" id="WP_269123844.1">
    <property type="nucleotide sequence ID" value="NZ_JAPUBN010000011.1"/>
</dbReference>
<comment type="subcellular location">
    <subcellularLocation>
        <location evidence="8">Cell membrane</location>
        <topology evidence="8">Multi-pass membrane protein</topology>
    </subcellularLocation>
    <subcellularLocation>
        <location evidence="1">Membrane</location>
        <topology evidence="1">Multi-pass membrane protein</topology>
    </subcellularLocation>
</comment>
<keyword evidence="7 8" id="KW-0472">Membrane</keyword>
<feature type="transmembrane region" description="Helical" evidence="8">
    <location>
        <begin position="9"/>
        <end position="31"/>
    </location>
</feature>
<evidence type="ECO:0000256" key="5">
    <source>
        <dbReference type="ARBA" id="ARBA00022989"/>
    </source>
</evidence>
<keyword evidence="8" id="KW-0288">FMN</keyword>
<dbReference type="InterPro" id="IPR022837">
    <property type="entry name" value="MsrQ-like"/>
</dbReference>
<keyword evidence="8" id="KW-0479">Metal-binding</keyword>
<comment type="function">
    <text evidence="8">Part of the MsrPQ system that repairs oxidized periplasmic proteins containing methionine sulfoxide residues (Met-O), using respiratory chain electrons. Thus protects these proteins from oxidative-stress damage caused by reactive species of oxygen and chlorine generated by the host defense mechanisms. MsrPQ is essential for the maintenance of envelope integrity under bleach stress, rescuing a wide series of structurally unrelated periplasmic proteins from methionine oxidation. MsrQ provides electrons for reduction to the reductase catalytic subunit MsrP, using the quinone pool of the respiratory chain.</text>
</comment>
<feature type="transmembrane region" description="Helical" evidence="8">
    <location>
        <begin position="169"/>
        <end position="186"/>
    </location>
</feature>
<dbReference type="Proteomes" id="UP001149719">
    <property type="component" value="Unassembled WGS sequence"/>
</dbReference>